<reference evidence="2 3" key="1">
    <citation type="submission" date="2016-01" db="EMBL/GenBank/DDBJ databases">
        <authorList>
            <person name="Oliw E.H."/>
        </authorList>
    </citation>
    <scope>NUCLEOTIDE SEQUENCE [LARGE SCALE GENOMIC DNA]</scope>
    <source>
        <strain evidence="2 3">DY10</strain>
    </source>
</reference>
<dbReference type="AlphaFoldDB" id="A0A1P9X0I3"/>
<name>A0A1P9X0I3_9BACT</name>
<dbReference type="InterPro" id="IPR035439">
    <property type="entry name" value="UPF0145_dom_sf"/>
</dbReference>
<dbReference type="STRING" id="1178516.AWR27_18495"/>
<evidence type="ECO:0000313" key="2">
    <source>
        <dbReference type="EMBL" id="AQG81134.1"/>
    </source>
</evidence>
<dbReference type="PROSITE" id="PS51257">
    <property type="entry name" value="PROKAR_LIPOPROTEIN"/>
    <property type="match status" value="1"/>
</dbReference>
<evidence type="ECO:0000256" key="1">
    <source>
        <dbReference type="SAM" id="Phobius"/>
    </source>
</evidence>
<dbReference type="Proteomes" id="UP000187941">
    <property type="component" value="Chromosome"/>
</dbReference>
<dbReference type="Gene3D" id="3.30.110.70">
    <property type="entry name" value="Hypothetical protein apc22750. Chain B"/>
    <property type="match status" value="1"/>
</dbReference>
<dbReference type="KEGG" id="smon:AWR27_18495"/>
<dbReference type="EMBL" id="CP014263">
    <property type="protein sequence ID" value="AQG81134.1"/>
    <property type="molecule type" value="Genomic_DNA"/>
</dbReference>
<evidence type="ECO:0000313" key="3">
    <source>
        <dbReference type="Proteomes" id="UP000187941"/>
    </source>
</evidence>
<keyword evidence="3" id="KW-1185">Reference proteome</keyword>
<sequence>MKTNRKSTIIALFIVHFSLFIFIGCFRPIVYLQNSPNYPVAIFYDNQRPDRPFEPIKELESTEEVPLESRQTANRRMLSRGNDMQQKELLLARLTIEAKKLGADALVGVRYKYYTTQTHNGFLLTGLAVRYRKEEIVSQ</sequence>
<proteinExistence type="predicted"/>
<organism evidence="2 3">
    <name type="scientific">Spirosoma montaniterrae</name>
    <dbReference type="NCBI Taxonomy" id="1178516"/>
    <lineage>
        <taxon>Bacteria</taxon>
        <taxon>Pseudomonadati</taxon>
        <taxon>Bacteroidota</taxon>
        <taxon>Cytophagia</taxon>
        <taxon>Cytophagales</taxon>
        <taxon>Cytophagaceae</taxon>
        <taxon>Spirosoma</taxon>
    </lineage>
</organism>
<dbReference type="SUPFAM" id="SSF117782">
    <property type="entry name" value="YbjQ-like"/>
    <property type="match status" value="1"/>
</dbReference>
<dbReference type="RefSeq" id="WP_077132597.1">
    <property type="nucleotide sequence ID" value="NZ_CP014263.1"/>
</dbReference>
<keyword evidence="1" id="KW-1133">Transmembrane helix</keyword>
<keyword evidence="1" id="KW-0812">Transmembrane</keyword>
<accession>A0A1P9X0I3</accession>
<keyword evidence="1" id="KW-0472">Membrane</keyword>
<gene>
    <name evidence="2" type="ORF">AWR27_18495</name>
</gene>
<evidence type="ECO:0008006" key="4">
    <source>
        <dbReference type="Google" id="ProtNLM"/>
    </source>
</evidence>
<feature type="transmembrane region" description="Helical" evidence="1">
    <location>
        <begin position="9"/>
        <end position="30"/>
    </location>
</feature>
<protein>
    <recommendedName>
        <fullName evidence="4">Heavy metal-binding domain-containing protein</fullName>
    </recommendedName>
</protein>